<gene>
    <name evidence="3" type="ORF">METZ01_LOCUS131099</name>
</gene>
<dbReference type="InterPro" id="IPR000073">
    <property type="entry name" value="AB_hydrolase_1"/>
</dbReference>
<accession>A0A381YMM1</accession>
<evidence type="ECO:0000313" key="3">
    <source>
        <dbReference type="EMBL" id="SVA78245.1"/>
    </source>
</evidence>
<evidence type="ECO:0000256" key="1">
    <source>
        <dbReference type="ARBA" id="ARBA00010884"/>
    </source>
</evidence>
<dbReference type="PANTHER" id="PTHR10794:SF63">
    <property type="entry name" value="ALPHA_BETA HYDROLASE 1, ISOFORM A"/>
    <property type="match status" value="1"/>
</dbReference>
<dbReference type="SUPFAM" id="SSF53474">
    <property type="entry name" value="alpha/beta-Hydrolases"/>
    <property type="match status" value="1"/>
</dbReference>
<organism evidence="3">
    <name type="scientific">marine metagenome</name>
    <dbReference type="NCBI Taxonomy" id="408172"/>
    <lineage>
        <taxon>unclassified sequences</taxon>
        <taxon>metagenomes</taxon>
        <taxon>ecological metagenomes</taxon>
    </lineage>
</organism>
<dbReference type="AlphaFoldDB" id="A0A381YMM1"/>
<dbReference type="EMBL" id="UINC01018595">
    <property type="protein sequence ID" value="SVA78245.1"/>
    <property type="molecule type" value="Genomic_DNA"/>
</dbReference>
<dbReference type="Pfam" id="PF00561">
    <property type="entry name" value="Abhydrolase_1"/>
    <property type="match status" value="1"/>
</dbReference>
<dbReference type="InterPro" id="IPR029058">
    <property type="entry name" value="AB_hydrolase_fold"/>
</dbReference>
<protein>
    <recommendedName>
        <fullName evidence="2">AB hydrolase-1 domain-containing protein</fullName>
    </recommendedName>
</protein>
<dbReference type="InterPro" id="IPR050960">
    <property type="entry name" value="AB_hydrolase_4_sf"/>
</dbReference>
<proteinExistence type="inferred from homology"/>
<sequence length="322" mass="36574">MINYNKYSFKTNFLLRNKYIQTALGSLIPGNTDLPERKLHKVLVNKRTKLILFELSSNNRDTPIILLAHGMGGCSESGYMLRIARKLWIRGFTVFMMNHRGSGLGAGLCDRLWNGGSSDDLDTVVKFISKVYPRNLIYIVGFSLSGNILLKYLGEKGVRTSKVRKAFVVNPPIDLKRASHILSKNKEGTFFNNYYMRQIHTQVEAMVECFPDAFAPPVKAKTILEFDELYTAPASGYKNVDEYYADCGAKKYLEEINVPTTILCAVDDPFMETSIFKSVRMSSSIELNTPDFGGHMGYLSSRLSPLGDYRWMDFMICDWSDY</sequence>
<dbReference type="PANTHER" id="PTHR10794">
    <property type="entry name" value="ABHYDROLASE DOMAIN-CONTAINING PROTEIN"/>
    <property type="match status" value="1"/>
</dbReference>
<feature type="domain" description="AB hydrolase-1" evidence="2">
    <location>
        <begin position="63"/>
        <end position="188"/>
    </location>
</feature>
<dbReference type="InterPro" id="IPR012020">
    <property type="entry name" value="ABHD4"/>
</dbReference>
<dbReference type="GO" id="GO:0034338">
    <property type="term" value="F:short-chain carboxylesterase activity"/>
    <property type="evidence" value="ECO:0007669"/>
    <property type="project" value="TreeGrafter"/>
</dbReference>
<dbReference type="Gene3D" id="3.40.50.1820">
    <property type="entry name" value="alpha/beta hydrolase"/>
    <property type="match status" value="1"/>
</dbReference>
<dbReference type="GO" id="GO:0047372">
    <property type="term" value="F:monoacylglycerol lipase activity"/>
    <property type="evidence" value="ECO:0007669"/>
    <property type="project" value="TreeGrafter"/>
</dbReference>
<reference evidence="3" key="1">
    <citation type="submission" date="2018-05" db="EMBL/GenBank/DDBJ databases">
        <authorList>
            <person name="Lanie J.A."/>
            <person name="Ng W.-L."/>
            <person name="Kazmierczak K.M."/>
            <person name="Andrzejewski T.M."/>
            <person name="Davidsen T.M."/>
            <person name="Wayne K.J."/>
            <person name="Tettelin H."/>
            <person name="Glass J.I."/>
            <person name="Rusch D."/>
            <person name="Podicherti R."/>
            <person name="Tsui H.-C.T."/>
            <person name="Winkler M.E."/>
        </authorList>
    </citation>
    <scope>NUCLEOTIDE SEQUENCE</scope>
</reference>
<name>A0A381YMM1_9ZZZZ</name>
<evidence type="ECO:0000259" key="2">
    <source>
        <dbReference type="Pfam" id="PF00561"/>
    </source>
</evidence>
<dbReference type="PIRSF" id="PIRSF005211">
    <property type="entry name" value="Ab_hydro_YheT"/>
    <property type="match status" value="1"/>
</dbReference>
<comment type="similarity">
    <text evidence="1">Belongs to the AB hydrolase superfamily. AB hydrolase 4 family.</text>
</comment>